<dbReference type="EMBL" id="VKDB01000001">
    <property type="protein sequence ID" value="TSA88084.1"/>
    <property type="molecule type" value="Genomic_DNA"/>
</dbReference>
<evidence type="ECO:0000313" key="1">
    <source>
        <dbReference type="EMBL" id="TSA88084.1"/>
    </source>
</evidence>
<comment type="caution">
    <text evidence="1">The sequence shown here is derived from an EMBL/GenBank/DDBJ whole genome shotgun (WGS) entry which is preliminary data.</text>
</comment>
<keyword evidence="2" id="KW-1185">Reference proteome</keyword>
<gene>
    <name evidence="1" type="ORF">FNU79_02330</name>
</gene>
<reference evidence="1 2" key="1">
    <citation type="submission" date="2019-07" db="EMBL/GenBank/DDBJ databases">
        <title>Deinococcus detaillus sp. nov., isolated from humus soil in Antarctica.</title>
        <authorList>
            <person name="Zhang K."/>
        </authorList>
    </citation>
    <scope>NUCLEOTIDE SEQUENCE [LARGE SCALE GENOMIC DNA]</scope>
    <source>
        <strain evidence="1 2">H1</strain>
    </source>
</reference>
<evidence type="ECO:0000313" key="2">
    <source>
        <dbReference type="Proteomes" id="UP000316092"/>
    </source>
</evidence>
<name>A0A553V6M4_9DEIO</name>
<organism evidence="1 2">
    <name type="scientific">Deinococcus detaillensis</name>
    <dbReference type="NCBI Taxonomy" id="2592048"/>
    <lineage>
        <taxon>Bacteria</taxon>
        <taxon>Thermotogati</taxon>
        <taxon>Deinococcota</taxon>
        <taxon>Deinococci</taxon>
        <taxon>Deinococcales</taxon>
        <taxon>Deinococcaceae</taxon>
        <taxon>Deinococcus</taxon>
    </lineage>
</organism>
<dbReference type="RefSeq" id="WP_143719251.1">
    <property type="nucleotide sequence ID" value="NZ_VKDB01000001.1"/>
</dbReference>
<dbReference type="AlphaFoldDB" id="A0A553V6M4"/>
<proteinExistence type="predicted"/>
<protein>
    <submittedName>
        <fullName evidence="1">Uncharacterized protein</fullName>
    </submittedName>
</protein>
<sequence length="184" mass="20957">MKRLLPILPFAAIMMSCNQTYQPVPIDFNSDSRILRGTWGGTVYDGRNFEKREADFPKISPTVGKQIKLQLNAMYINQSMYKLSGTALVGTESYQIQGEVEGKETHRYLKSQGRLRLDSEVNLRLLSSNKIAYSMHCWYYDPETAPSKSNIRCEGVDGVYPIPETFPDGIYPGWRMQLSREGNS</sequence>
<accession>A0A553V6M4</accession>
<dbReference type="Proteomes" id="UP000316092">
    <property type="component" value="Unassembled WGS sequence"/>
</dbReference>
<dbReference type="PROSITE" id="PS51257">
    <property type="entry name" value="PROKAR_LIPOPROTEIN"/>
    <property type="match status" value="1"/>
</dbReference>